<evidence type="ECO:0000256" key="1">
    <source>
        <dbReference type="SAM" id="Phobius"/>
    </source>
</evidence>
<accession>A0A7S2E9W8</accession>
<keyword evidence="1" id="KW-0472">Membrane</keyword>
<feature type="transmembrane region" description="Helical" evidence="1">
    <location>
        <begin position="160"/>
        <end position="180"/>
    </location>
</feature>
<reference evidence="2" key="1">
    <citation type="submission" date="2021-01" db="EMBL/GenBank/DDBJ databases">
        <authorList>
            <person name="Corre E."/>
            <person name="Pelletier E."/>
            <person name="Niang G."/>
            <person name="Scheremetjew M."/>
            <person name="Finn R."/>
            <person name="Kale V."/>
            <person name="Holt S."/>
            <person name="Cochrane G."/>
            <person name="Meng A."/>
            <person name="Brown T."/>
            <person name="Cohen L."/>
        </authorList>
    </citation>
    <scope>NUCLEOTIDE SEQUENCE</scope>
    <source>
        <strain evidence="2">Grunow 1884</strain>
    </source>
</reference>
<organism evidence="2">
    <name type="scientific">Trieres chinensis</name>
    <name type="common">Marine centric diatom</name>
    <name type="synonym">Odontella sinensis</name>
    <dbReference type="NCBI Taxonomy" id="1514140"/>
    <lineage>
        <taxon>Eukaryota</taxon>
        <taxon>Sar</taxon>
        <taxon>Stramenopiles</taxon>
        <taxon>Ochrophyta</taxon>
        <taxon>Bacillariophyta</taxon>
        <taxon>Mediophyceae</taxon>
        <taxon>Biddulphiophycidae</taxon>
        <taxon>Eupodiscales</taxon>
        <taxon>Parodontellaceae</taxon>
        <taxon>Trieres</taxon>
    </lineage>
</organism>
<proteinExistence type="predicted"/>
<keyword evidence="1" id="KW-0812">Transmembrane</keyword>
<dbReference type="EMBL" id="HBGO01004686">
    <property type="protein sequence ID" value="CAD9323958.1"/>
    <property type="molecule type" value="Transcribed_RNA"/>
</dbReference>
<feature type="transmembrane region" description="Helical" evidence="1">
    <location>
        <begin position="20"/>
        <end position="42"/>
    </location>
</feature>
<gene>
    <name evidence="2" type="ORF">OSIN01602_LOCUS2626</name>
</gene>
<keyword evidence="1" id="KW-1133">Transmembrane helix</keyword>
<evidence type="ECO:0000313" key="2">
    <source>
        <dbReference type="EMBL" id="CAD9323958.1"/>
    </source>
</evidence>
<protein>
    <submittedName>
        <fullName evidence="2">Uncharacterized protein</fullName>
    </submittedName>
</protein>
<feature type="transmembrane region" description="Helical" evidence="1">
    <location>
        <begin position="54"/>
        <end position="71"/>
    </location>
</feature>
<name>A0A7S2E9W8_TRICV</name>
<sequence length="254" mass="28673">MFPLVKKTSMEDDAIDPVSAHYLRCSGAVLLAWVLHWHLCCLGRVEHERTMLKAFVYSQVLAVFPLARSAIWDEDGVFPTSLLWSFILTFVGMTLWHTHLLRQLPPRRASTRPASKYDRISLTIVSIYMAAFPAKCFLFGPTRPLFPPDVEFDVRMVHNAVYFGSQMLGLLLVIIEGLITGKSHPKVMYQLACFMSITCTCVLYKEAHDMFFKRTPMIIASVVSAGLGFFSYANLAISREEKPFGEKIVKAKAA</sequence>
<feature type="transmembrane region" description="Helical" evidence="1">
    <location>
        <begin position="83"/>
        <end position="101"/>
    </location>
</feature>
<feature type="transmembrane region" description="Helical" evidence="1">
    <location>
        <begin position="217"/>
        <end position="237"/>
    </location>
</feature>
<feature type="transmembrane region" description="Helical" evidence="1">
    <location>
        <begin position="122"/>
        <end position="140"/>
    </location>
</feature>
<dbReference type="AlphaFoldDB" id="A0A7S2E9W8"/>